<dbReference type="Gene3D" id="3.40.50.300">
    <property type="entry name" value="P-loop containing nucleotide triphosphate hydrolases"/>
    <property type="match status" value="1"/>
</dbReference>
<comment type="similarity">
    <text evidence="2">Belongs to the ABC transporter superfamily. ABCG family. Eye pigment precursor importer (TC 3.A.1.204) subfamily.</text>
</comment>
<feature type="transmembrane region" description="Helical" evidence="10">
    <location>
        <begin position="425"/>
        <end position="445"/>
    </location>
</feature>
<feature type="transmembrane region" description="Helical" evidence="10">
    <location>
        <begin position="498"/>
        <end position="523"/>
    </location>
</feature>
<feature type="transmembrane region" description="Helical" evidence="10">
    <location>
        <begin position="457"/>
        <end position="478"/>
    </location>
</feature>
<evidence type="ECO:0000313" key="13">
    <source>
        <dbReference type="Proteomes" id="UP000187203"/>
    </source>
</evidence>
<evidence type="ECO:0000256" key="7">
    <source>
        <dbReference type="ARBA" id="ARBA00022989"/>
    </source>
</evidence>
<dbReference type="InterPro" id="IPR050352">
    <property type="entry name" value="ABCG_transporters"/>
</dbReference>
<sequence length="710" mass="79421">MEFQEFPSETQLSASPTHKGFLEGEENTQTNYEHSTLDIIANGSNSIETMDPFLLSFENITYNVKIGRKSRFPYRGNNIDSVENKNIKILLNDISGEAREGEIMAILGTSGSGKTTLLDALANRIDKKSLKGSVTLNGEVLESSLLKVISAYVMQDDLLFPMLTVEETLMFSADIRLPQSISKAKKKKRVQALIDQLGLRDAANTIIGDEGHRGVSGGECRRVSIGIDIIHDPILLFLDEPTSGLDSTSAYKVVKVLQGIAQSGSIVIMSIHQPSSRITGLLDRLIFLSHGQTVFRGSPANLPRFFDDFGHPFPENGNPAEFALDFIRELEESPFGTLNLVEFNKSWQASINHDKGVSNYKKSLALKDAIKRSIARGKLVSGAIATTDLNLTFSAVPSFANPFWYEMIIIIKRLATNSRRTPEEFGVRLGAIILTASIIVAMFWQIDPSPRGVQDQLGCLTISIGAIFMICITEVPEFCRERYILMRETAYNAYRHSSYAIARTIISIPSFIILSLIFSLIIYWPISFSGGLSSFFFFFLTNLAMVWTASSVVAFIAGAFPNVFIAFVIATTVQTYFFFFCGYLLSRDRLPNYLIWLHYMSAMKYPYEALVQNEFLGSKCFVRGAQMFEQTPIEELPIILKNELLTCMGNVLGMNVTGSTCIAMGKDILKLRQVKQLNKWNLLLITTAWGFLYRILFYLTLLFGTKNKRK</sequence>
<keyword evidence="6" id="KW-0067">ATP-binding</keyword>
<evidence type="ECO:0000256" key="1">
    <source>
        <dbReference type="ARBA" id="ARBA00004141"/>
    </source>
</evidence>
<dbReference type="GO" id="GO:0140359">
    <property type="term" value="F:ABC-type transporter activity"/>
    <property type="evidence" value="ECO:0007669"/>
    <property type="project" value="InterPro"/>
</dbReference>
<gene>
    <name evidence="12" type="ORF">COLO4_08713</name>
</gene>
<keyword evidence="4 10" id="KW-0812">Transmembrane</keyword>
<dbReference type="Pfam" id="PF01061">
    <property type="entry name" value="ABC2_membrane"/>
    <property type="match status" value="1"/>
</dbReference>
<dbReference type="Proteomes" id="UP000187203">
    <property type="component" value="Unassembled WGS sequence"/>
</dbReference>
<feature type="domain" description="ABC transporter" evidence="11">
    <location>
        <begin position="74"/>
        <end position="315"/>
    </location>
</feature>
<dbReference type="OrthoDB" id="66620at2759"/>
<feature type="transmembrane region" description="Helical" evidence="10">
    <location>
        <begin position="680"/>
        <end position="703"/>
    </location>
</feature>
<dbReference type="STRING" id="93759.A0A1R3KES1"/>
<feature type="compositionally biased region" description="Polar residues" evidence="9">
    <location>
        <begin position="7"/>
        <end position="16"/>
    </location>
</feature>
<dbReference type="PANTHER" id="PTHR48041">
    <property type="entry name" value="ABC TRANSPORTER G FAMILY MEMBER 28"/>
    <property type="match status" value="1"/>
</dbReference>
<dbReference type="GO" id="GO:0016887">
    <property type="term" value="F:ATP hydrolysis activity"/>
    <property type="evidence" value="ECO:0007669"/>
    <property type="project" value="InterPro"/>
</dbReference>
<dbReference type="SMART" id="SM00382">
    <property type="entry name" value="AAA"/>
    <property type="match status" value="1"/>
</dbReference>
<dbReference type="InterPro" id="IPR013525">
    <property type="entry name" value="ABC2_TM"/>
</dbReference>
<comment type="subcellular location">
    <subcellularLocation>
        <location evidence="1">Membrane</location>
        <topology evidence="1">Multi-pass membrane protein</topology>
    </subcellularLocation>
</comment>
<accession>A0A1R3KES1</accession>
<dbReference type="GO" id="GO:0016020">
    <property type="term" value="C:membrane"/>
    <property type="evidence" value="ECO:0007669"/>
    <property type="project" value="UniProtKB-SubCell"/>
</dbReference>
<dbReference type="PROSITE" id="PS50893">
    <property type="entry name" value="ABC_TRANSPORTER_2"/>
    <property type="match status" value="1"/>
</dbReference>
<evidence type="ECO:0000256" key="2">
    <source>
        <dbReference type="ARBA" id="ARBA00005814"/>
    </source>
</evidence>
<dbReference type="EMBL" id="AWUE01013932">
    <property type="protein sequence ID" value="OMP05602.1"/>
    <property type="molecule type" value="Genomic_DNA"/>
</dbReference>
<evidence type="ECO:0000259" key="11">
    <source>
        <dbReference type="PROSITE" id="PS50893"/>
    </source>
</evidence>
<dbReference type="PANTHER" id="PTHR48041:SF126">
    <property type="entry name" value="ABC TRANSPORTER G FAMILY MEMBER 20-LIKE"/>
    <property type="match status" value="1"/>
</dbReference>
<proteinExistence type="inferred from homology"/>
<dbReference type="InterPro" id="IPR027417">
    <property type="entry name" value="P-loop_NTPase"/>
</dbReference>
<dbReference type="InterPro" id="IPR003593">
    <property type="entry name" value="AAA+_ATPase"/>
</dbReference>
<name>A0A1R3KES1_9ROSI</name>
<evidence type="ECO:0000256" key="3">
    <source>
        <dbReference type="ARBA" id="ARBA00022448"/>
    </source>
</evidence>
<dbReference type="GO" id="GO:0005524">
    <property type="term" value="F:ATP binding"/>
    <property type="evidence" value="ECO:0007669"/>
    <property type="project" value="UniProtKB-KW"/>
</dbReference>
<evidence type="ECO:0000256" key="8">
    <source>
        <dbReference type="ARBA" id="ARBA00023136"/>
    </source>
</evidence>
<keyword evidence="3" id="KW-0813">Transport</keyword>
<evidence type="ECO:0000256" key="5">
    <source>
        <dbReference type="ARBA" id="ARBA00022741"/>
    </source>
</evidence>
<protein>
    <submittedName>
        <fullName evidence="12">ABC transporter-like protein</fullName>
    </submittedName>
</protein>
<dbReference type="Pfam" id="PF00005">
    <property type="entry name" value="ABC_tran"/>
    <property type="match status" value="1"/>
</dbReference>
<dbReference type="InterPro" id="IPR003439">
    <property type="entry name" value="ABC_transporter-like_ATP-bd"/>
</dbReference>
<keyword evidence="7 10" id="KW-1133">Transmembrane helix</keyword>
<evidence type="ECO:0000256" key="9">
    <source>
        <dbReference type="SAM" id="MobiDB-lite"/>
    </source>
</evidence>
<dbReference type="AlphaFoldDB" id="A0A1R3KES1"/>
<keyword evidence="8 10" id="KW-0472">Membrane</keyword>
<organism evidence="12 13">
    <name type="scientific">Corchorus olitorius</name>
    <dbReference type="NCBI Taxonomy" id="93759"/>
    <lineage>
        <taxon>Eukaryota</taxon>
        <taxon>Viridiplantae</taxon>
        <taxon>Streptophyta</taxon>
        <taxon>Embryophyta</taxon>
        <taxon>Tracheophyta</taxon>
        <taxon>Spermatophyta</taxon>
        <taxon>Magnoliopsida</taxon>
        <taxon>eudicotyledons</taxon>
        <taxon>Gunneridae</taxon>
        <taxon>Pentapetalae</taxon>
        <taxon>rosids</taxon>
        <taxon>malvids</taxon>
        <taxon>Malvales</taxon>
        <taxon>Malvaceae</taxon>
        <taxon>Grewioideae</taxon>
        <taxon>Apeibeae</taxon>
        <taxon>Corchorus</taxon>
    </lineage>
</organism>
<feature type="region of interest" description="Disordered" evidence="9">
    <location>
        <begin position="1"/>
        <end position="22"/>
    </location>
</feature>
<dbReference type="SUPFAM" id="SSF52540">
    <property type="entry name" value="P-loop containing nucleoside triphosphate hydrolases"/>
    <property type="match status" value="1"/>
</dbReference>
<dbReference type="InterPro" id="IPR017871">
    <property type="entry name" value="ABC_transporter-like_CS"/>
</dbReference>
<feature type="transmembrane region" description="Helical" evidence="10">
    <location>
        <begin position="563"/>
        <end position="585"/>
    </location>
</feature>
<reference evidence="13" key="1">
    <citation type="submission" date="2013-09" db="EMBL/GenBank/DDBJ databases">
        <title>Corchorus olitorius genome sequencing.</title>
        <authorList>
            <person name="Alam M."/>
            <person name="Haque M.S."/>
            <person name="Islam M.S."/>
            <person name="Emdad E.M."/>
            <person name="Islam M.M."/>
            <person name="Ahmed B."/>
            <person name="Halim A."/>
            <person name="Hossen Q.M.M."/>
            <person name="Hossain M.Z."/>
            <person name="Ahmed R."/>
            <person name="Khan M.M."/>
            <person name="Islam R."/>
            <person name="Rashid M.M."/>
            <person name="Khan S.A."/>
            <person name="Rahman M.S."/>
            <person name="Alam M."/>
            <person name="Yahiya A.S."/>
            <person name="Khan M.S."/>
            <person name="Azam M.S."/>
            <person name="Haque T."/>
            <person name="Lashkar M.Z.H."/>
            <person name="Akhand A.I."/>
            <person name="Morshed G."/>
            <person name="Roy S."/>
            <person name="Uddin K.S."/>
            <person name="Rabeya T."/>
            <person name="Hossain A.S."/>
            <person name="Chowdhury A."/>
            <person name="Snigdha A.R."/>
            <person name="Mortoza M.S."/>
            <person name="Matin S.A."/>
            <person name="Hoque S.M.E."/>
            <person name="Islam M.K."/>
            <person name="Roy D.K."/>
            <person name="Haider R."/>
            <person name="Moosa M.M."/>
            <person name="Elias S.M."/>
            <person name="Hasan A.M."/>
            <person name="Jahan S."/>
            <person name="Shafiuddin M."/>
            <person name="Mahmood N."/>
            <person name="Shommy N.S."/>
        </authorList>
    </citation>
    <scope>NUCLEOTIDE SEQUENCE [LARGE SCALE GENOMIC DNA]</scope>
    <source>
        <strain evidence="13">cv. O-4</strain>
    </source>
</reference>
<dbReference type="FunFam" id="3.40.50.300:FF:000530">
    <property type="entry name" value="ABC transporter G family member 6"/>
    <property type="match status" value="1"/>
</dbReference>
<evidence type="ECO:0000313" key="12">
    <source>
        <dbReference type="EMBL" id="OMP05602.1"/>
    </source>
</evidence>
<evidence type="ECO:0000256" key="6">
    <source>
        <dbReference type="ARBA" id="ARBA00022840"/>
    </source>
</evidence>
<keyword evidence="5" id="KW-0547">Nucleotide-binding</keyword>
<keyword evidence="13" id="KW-1185">Reference proteome</keyword>
<feature type="transmembrane region" description="Helical" evidence="10">
    <location>
        <begin position="535"/>
        <end position="557"/>
    </location>
</feature>
<comment type="caution">
    <text evidence="12">The sequence shown here is derived from an EMBL/GenBank/DDBJ whole genome shotgun (WGS) entry which is preliminary data.</text>
</comment>
<evidence type="ECO:0000256" key="10">
    <source>
        <dbReference type="SAM" id="Phobius"/>
    </source>
</evidence>
<evidence type="ECO:0000256" key="4">
    <source>
        <dbReference type="ARBA" id="ARBA00022692"/>
    </source>
</evidence>
<dbReference type="PROSITE" id="PS00211">
    <property type="entry name" value="ABC_TRANSPORTER_1"/>
    <property type="match status" value="1"/>
</dbReference>